<accession>Q0F2L8</accession>
<proteinExistence type="inferred from homology"/>
<sequence>MVLKGKMVIGQSGGPTSVINQSLVGAIIEARQHGEITGILGAHHGIAGIMNEDFIDLTTQSDEELERVANTPAAGLGSVRLKPGKAECERVFEVFKKHDVRFFFYIGGNDSAETAHIIAEMAREANYDFCTVHIPKTIDNDLRVTDHCPGFASAARFVALAFIGDDRDNAALSGIKINVVMGRDAGFLTAASALARQAEGDGPHLIYVPERAFDVARFQSDVKAVVAKYGRCVVAVSEGITDADGHPVMTSGERDSHGNLQLSGTGALGDFLSTKVKEAYAGESVRVRADTFGYLQRSFPTVVSEVDASEARMVGAFGVSQAVATGEPGSVAIRRLSSVPYKSECFMTPLSTVAREATSLKDEYINAESNDVTEAWLDYVRPLVGDLPKIGRLF</sequence>
<protein>
    <recommendedName>
        <fullName evidence="7">Pyrophosphate--fructose 6-phosphate 1-phosphotransferase</fullName>
        <ecNumber evidence="7">2.7.1.90</ecNumber>
    </recommendedName>
    <alternativeName>
        <fullName evidence="7">6-phosphofructokinase, pyrophosphate dependent</fullName>
    </alternativeName>
    <alternativeName>
        <fullName evidence="7">PPi-dependent phosphofructokinase</fullName>
        <shortName evidence="7">PPi-PFK</shortName>
    </alternativeName>
    <alternativeName>
        <fullName evidence="7">Pyrophosphate-dependent 6-phosphofructose-1-kinase</fullName>
    </alternativeName>
</protein>
<dbReference type="GO" id="GO:0005737">
    <property type="term" value="C:cytoplasm"/>
    <property type="evidence" value="ECO:0007669"/>
    <property type="project" value="UniProtKB-SubCell"/>
</dbReference>
<dbReference type="NCBIfam" id="NF010675">
    <property type="entry name" value="PRK14072.1"/>
    <property type="match status" value="1"/>
</dbReference>
<dbReference type="GO" id="GO:0003872">
    <property type="term" value="F:6-phosphofructokinase activity"/>
    <property type="evidence" value="ECO:0007669"/>
    <property type="project" value="UniProtKB-UniRule"/>
</dbReference>
<evidence type="ECO:0000256" key="1">
    <source>
        <dbReference type="ARBA" id="ARBA00003138"/>
    </source>
</evidence>
<evidence type="ECO:0000256" key="3">
    <source>
        <dbReference type="ARBA" id="ARBA00022723"/>
    </source>
</evidence>
<dbReference type="EC" id="2.7.1.90" evidence="7"/>
<comment type="cofactor">
    <cofactor evidence="7">
        <name>Mg(2+)</name>
        <dbReference type="ChEBI" id="CHEBI:18420"/>
    </cofactor>
</comment>
<dbReference type="UniPathway" id="UPA00109">
    <property type="reaction ID" value="UER00182"/>
</dbReference>
<keyword evidence="7" id="KW-0963">Cytoplasm</keyword>
<dbReference type="InParanoid" id="Q0F2L8"/>
<dbReference type="HOGENOM" id="CLU_020655_1_1_0"/>
<dbReference type="Pfam" id="PF00365">
    <property type="entry name" value="PFK"/>
    <property type="match status" value="1"/>
</dbReference>
<dbReference type="InterPro" id="IPR011404">
    <property type="entry name" value="PPi-PFK"/>
</dbReference>
<feature type="site" description="Important for catalytic activity; stabilizes the transition state when the phosphoryl donor is PPi" evidence="7">
    <location>
        <position position="136"/>
    </location>
</feature>
<dbReference type="HAMAP" id="MF_01978">
    <property type="entry name" value="Phosphofructokinase_II_B2"/>
    <property type="match status" value="1"/>
</dbReference>
<dbReference type="Proteomes" id="UP000005297">
    <property type="component" value="Unassembled WGS sequence"/>
</dbReference>
<dbReference type="InterPro" id="IPR050929">
    <property type="entry name" value="PFKA"/>
</dbReference>
<feature type="site" description="Important for catalytic activity and substrate specificity; stabilizes the transition state when the phosphoryl donor is PPi; prevents ATP from binding by mimicking the alpha-phosphate group of ATP" evidence="7">
    <location>
        <position position="110"/>
    </location>
</feature>
<evidence type="ECO:0000313" key="10">
    <source>
        <dbReference type="Proteomes" id="UP000005297"/>
    </source>
</evidence>
<feature type="binding site" evidence="7">
    <location>
        <begin position="181"/>
        <end position="183"/>
    </location>
    <ligand>
        <name>substrate</name>
    </ligand>
</feature>
<dbReference type="InterPro" id="IPR000023">
    <property type="entry name" value="Phosphofructokinase_dom"/>
</dbReference>
<dbReference type="AlphaFoldDB" id="Q0F2L8"/>
<dbReference type="EMBL" id="AATS01000002">
    <property type="protein sequence ID" value="EAU55532.1"/>
    <property type="molecule type" value="Genomic_DNA"/>
</dbReference>
<keyword evidence="4 7" id="KW-0418">Kinase</keyword>
<dbReference type="PIRSF" id="PIRSF036483">
    <property type="entry name" value="PFK_XF0274"/>
    <property type="match status" value="1"/>
</dbReference>
<dbReference type="FunCoup" id="Q0F2L8">
    <property type="interactions" value="485"/>
</dbReference>
<comment type="similarity">
    <text evidence="7">Belongs to the phosphofructokinase type A (PFKA) family. PPi-dependent PFK group II subfamily. Clade 'B2' sub-subfamily.</text>
</comment>
<keyword evidence="5 7" id="KW-0460">Magnesium</keyword>
<dbReference type="eggNOG" id="COG0205">
    <property type="taxonomic scope" value="Bacteria"/>
</dbReference>
<organism evidence="9 10">
    <name type="scientific">Mariprofundus ferrooxydans PV-1</name>
    <dbReference type="NCBI Taxonomy" id="314345"/>
    <lineage>
        <taxon>Bacteria</taxon>
        <taxon>Pseudomonadati</taxon>
        <taxon>Pseudomonadota</taxon>
        <taxon>Candidatius Mariprofundia</taxon>
        <taxon>Mariprofundales</taxon>
        <taxon>Mariprofundaceae</taxon>
        <taxon>Mariprofundus</taxon>
    </lineage>
</organism>
<feature type="binding site" evidence="7">
    <location>
        <position position="14"/>
    </location>
    <ligand>
        <name>diphosphate</name>
        <dbReference type="ChEBI" id="CHEBI:33019"/>
    </ligand>
</feature>
<comment type="catalytic activity">
    <reaction evidence="6 7">
        <text>beta-D-fructose 6-phosphate + diphosphate = beta-D-fructose 1,6-bisphosphate + phosphate + H(+)</text>
        <dbReference type="Rhea" id="RHEA:13613"/>
        <dbReference type="ChEBI" id="CHEBI:15378"/>
        <dbReference type="ChEBI" id="CHEBI:32966"/>
        <dbReference type="ChEBI" id="CHEBI:33019"/>
        <dbReference type="ChEBI" id="CHEBI:43474"/>
        <dbReference type="ChEBI" id="CHEBI:57634"/>
        <dbReference type="EC" id="2.7.1.90"/>
    </reaction>
</comment>
<feature type="binding site" evidence="7">
    <location>
        <position position="238"/>
    </location>
    <ligand>
        <name>substrate</name>
    </ligand>
</feature>
<name>Q0F2L8_9PROT</name>
<comment type="subunit">
    <text evidence="7">Homodimer.</text>
</comment>
<keyword evidence="7" id="KW-0324">Glycolysis</keyword>
<evidence type="ECO:0000256" key="6">
    <source>
        <dbReference type="ARBA" id="ARBA00048072"/>
    </source>
</evidence>
<feature type="binding site" evidence="7">
    <location>
        <begin position="294"/>
        <end position="297"/>
    </location>
    <ligand>
        <name>substrate</name>
    </ligand>
</feature>
<dbReference type="GO" id="GO:0047334">
    <property type="term" value="F:diphosphate-fructose-6-phosphate 1-phosphotransferase activity"/>
    <property type="evidence" value="ECO:0007669"/>
    <property type="project" value="UniProtKB-EC"/>
</dbReference>
<reference evidence="9 10" key="1">
    <citation type="submission" date="2006-09" db="EMBL/GenBank/DDBJ databases">
        <authorList>
            <person name="Emerson D."/>
            <person name="Ferriera S."/>
            <person name="Johnson J."/>
            <person name="Kravitz S."/>
            <person name="Halpern A."/>
            <person name="Remington K."/>
            <person name="Beeson K."/>
            <person name="Tran B."/>
            <person name="Rogers Y.-H."/>
            <person name="Friedman R."/>
            <person name="Venter J.C."/>
        </authorList>
    </citation>
    <scope>NUCLEOTIDE SEQUENCE [LARGE SCALE GENOMIC DNA]</scope>
    <source>
        <strain evidence="9 10">PV-1</strain>
    </source>
</reference>
<dbReference type="GO" id="GO:0046872">
    <property type="term" value="F:metal ion binding"/>
    <property type="evidence" value="ECO:0007669"/>
    <property type="project" value="UniProtKB-KW"/>
</dbReference>
<evidence type="ECO:0000256" key="2">
    <source>
        <dbReference type="ARBA" id="ARBA00022679"/>
    </source>
</evidence>
<feature type="binding site" evidence="7">
    <location>
        <position position="109"/>
    </location>
    <ligand>
        <name>Mg(2+)</name>
        <dbReference type="ChEBI" id="CHEBI:18420"/>
        <note>catalytic</note>
    </ligand>
</feature>
<dbReference type="PANTHER" id="PTHR45770">
    <property type="entry name" value="ATP-DEPENDENT 6-PHOSPHOFRUCTOKINASE 1"/>
    <property type="match status" value="1"/>
</dbReference>
<feature type="binding site" evidence="7">
    <location>
        <begin position="137"/>
        <end position="139"/>
    </location>
    <ligand>
        <name>substrate</name>
    </ligand>
</feature>
<keyword evidence="2 7" id="KW-0808">Transferase</keyword>
<feature type="active site" description="Proton acceptor" evidence="7">
    <location>
        <position position="139"/>
    </location>
</feature>
<comment type="function">
    <text evidence="1 7">Catalyzes the phosphorylation of D-fructose 6-phosphate, the first committing step of glycolysis. Uses inorganic phosphate (PPi) as phosphoryl donor instead of ATP like common ATP-dependent phosphofructokinases (ATP-PFKs), which renders the reaction reversible, and can thus function both in glycolysis and gluconeogenesis. Consistently, PPi-PFK can replace the enzymes of both the forward (ATP-PFK) and reverse (fructose-bisphosphatase (FBPase)) reactions.</text>
</comment>
<comment type="activity regulation">
    <text evidence="7">Non-allosteric.</text>
</comment>
<gene>
    <name evidence="7" type="primary">pfp</name>
    <name evidence="9" type="ORF">SPV1_01252</name>
</gene>
<comment type="subcellular location">
    <subcellularLocation>
        <location evidence="7">Cytoplasm</location>
    </subcellularLocation>
</comment>
<dbReference type="RefSeq" id="WP_009850551.1">
    <property type="nucleotide sequence ID" value="NZ_DS022295.1"/>
</dbReference>
<evidence type="ECO:0000313" key="9">
    <source>
        <dbReference type="EMBL" id="EAU55532.1"/>
    </source>
</evidence>
<comment type="pathway">
    <text evidence="7">Carbohydrate degradation; glycolysis; D-glyceraldehyde 3-phosphate and glycerone phosphate from D-glucose: step 3/4.</text>
</comment>
<dbReference type="Gene3D" id="3.40.50.460">
    <property type="entry name" value="Phosphofructokinase domain"/>
    <property type="match status" value="1"/>
</dbReference>
<evidence type="ECO:0000256" key="5">
    <source>
        <dbReference type="ARBA" id="ARBA00022842"/>
    </source>
</evidence>
<keyword evidence="3 7" id="KW-0479">Metal-binding</keyword>
<dbReference type="OrthoDB" id="9802503at2"/>
<dbReference type="Gene3D" id="3.40.50.450">
    <property type="match status" value="1"/>
</dbReference>
<evidence type="ECO:0000256" key="4">
    <source>
        <dbReference type="ARBA" id="ARBA00022777"/>
    </source>
</evidence>
<dbReference type="SUPFAM" id="SSF53784">
    <property type="entry name" value="Phosphofructokinase"/>
    <property type="match status" value="1"/>
</dbReference>
<evidence type="ECO:0000259" key="8">
    <source>
        <dbReference type="Pfam" id="PF00365"/>
    </source>
</evidence>
<dbReference type="STRING" id="314344.AL013_01785"/>
<feature type="domain" description="Phosphofructokinase" evidence="8">
    <location>
        <begin position="7"/>
        <end position="300"/>
    </location>
</feature>
<keyword evidence="10" id="KW-1185">Reference proteome</keyword>
<dbReference type="InterPro" id="IPR035966">
    <property type="entry name" value="PKF_sf"/>
</dbReference>
<evidence type="ECO:0000256" key="7">
    <source>
        <dbReference type="HAMAP-Rule" id="MF_01978"/>
    </source>
</evidence>
<comment type="caution">
    <text evidence="9">The sequence shown here is derived from an EMBL/GenBank/DDBJ whole genome shotgun (WGS) entry which is preliminary data.</text>
</comment>